<feature type="signal peptide" evidence="5">
    <location>
        <begin position="1"/>
        <end position="25"/>
    </location>
</feature>
<feature type="active site" description="Nucleophile" evidence="4">
    <location>
        <position position="273"/>
    </location>
</feature>
<evidence type="ECO:0000313" key="8">
    <source>
        <dbReference type="Proteomes" id="UP000580474"/>
    </source>
</evidence>
<feature type="domain" description="GH26" evidence="6">
    <location>
        <begin position="28"/>
        <end position="320"/>
    </location>
</feature>
<dbReference type="PANTHER" id="PTHR40079">
    <property type="entry name" value="MANNAN ENDO-1,4-BETA-MANNOSIDASE E-RELATED"/>
    <property type="match status" value="1"/>
</dbReference>
<dbReference type="AlphaFoldDB" id="A0A840NBY8"/>
<evidence type="ECO:0000256" key="4">
    <source>
        <dbReference type="PROSITE-ProRule" id="PRU01100"/>
    </source>
</evidence>
<evidence type="ECO:0000256" key="1">
    <source>
        <dbReference type="ARBA" id="ARBA00007754"/>
    </source>
</evidence>
<keyword evidence="5" id="KW-0732">Signal</keyword>
<dbReference type="SUPFAM" id="SSF51445">
    <property type="entry name" value="(Trans)glycosidases"/>
    <property type="match status" value="1"/>
</dbReference>
<dbReference type="Pfam" id="PF02156">
    <property type="entry name" value="Glyco_hydro_26"/>
    <property type="match status" value="1"/>
</dbReference>
<dbReference type="InterPro" id="IPR017853">
    <property type="entry name" value="GH"/>
</dbReference>
<feature type="active site" description="Proton donor" evidence="4">
    <location>
        <position position="179"/>
    </location>
</feature>
<dbReference type="InterPro" id="IPR000805">
    <property type="entry name" value="Glyco_hydro_26"/>
</dbReference>
<accession>A0A840NBY8</accession>
<protein>
    <submittedName>
        <fullName evidence="7">Mannan endo-1,4-beta-mannosidase</fullName>
        <ecNumber evidence="7">3.2.1.78</ecNumber>
    </submittedName>
</protein>
<proteinExistence type="inferred from homology"/>
<sequence>MRRRRSVPLLAVAAVLLATAGPATAAPPAATGTLDYLRAVSGTNTISGQHNKEPLSNPTHWTQQVHDITGDYPGLWGGDLLFSEADVRDRQNLVDEAINQWNNGALVSLTWHVCPPTQGSSCTWDDGVRAELSDEQWQELITDGTPLNEAWKARLDEAVPYLRQLQDAGVQVLWRPLHEINDGWSWWGGRPGPDGSAALYRITHEHLTGQGLTSLVWNWNVKDSDISDLGAYLPADEQVDVASIDIWEKAAPTDADYQAMLAVAGDRPIALGEVGTAPTPELLDAQPGWTYFMLWAEYLDDHDPAELQRTYWDDRVLVLDEMSRG</sequence>
<dbReference type="Proteomes" id="UP000580474">
    <property type="component" value="Unassembled WGS sequence"/>
</dbReference>
<dbReference type="PANTHER" id="PTHR40079:SF4">
    <property type="entry name" value="GH26 DOMAIN-CONTAINING PROTEIN-RELATED"/>
    <property type="match status" value="1"/>
</dbReference>
<dbReference type="PRINTS" id="PR00739">
    <property type="entry name" value="GLHYDRLASE26"/>
</dbReference>
<organism evidence="7 8">
    <name type="scientific">Saccharopolyspora gloriosae</name>
    <dbReference type="NCBI Taxonomy" id="455344"/>
    <lineage>
        <taxon>Bacteria</taxon>
        <taxon>Bacillati</taxon>
        <taxon>Actinomycetota</taxon>
        <taxon>Actinomycetes</taxon>
        <taxon>Pseudonocardiales</taxon>
        <taxon>Pseudonocardiaceae</taxon>
        <taxon>Saccharopolyspora</taxon>
    </lineage>
</organism>
<evidence type="ECO:0000259" key="6">
    <source>
        <dbReference type="PROSITE" id="PS51764"/>
    </source>
</evidence>
<dbReference type="RefSeq" id="WP_184479439.1">
    <property type="nucleotide sequence ID" value="NZ_JACHIV010000001.1"/>
</dbReference>
<keyword evidence="3 4" id="KW-0326">Glycosidase</keyword>
<evidence type="ECO:0000256" key="3">
    <source>
        <dbReference type="ARBA" id="ARBA00023295"/>
    </source>
</evidence>
<keyword evidence="8" id="KW-1185">Reference proteome</keyword>
<name>A0A840NBY8_9PSEU</name>
<evidence type="ECO:0000313" key="7">
    <source>
        <dbReference type="EMBL" id="MBB5069806.1"/>
    </source>
</evidence>
<comment type="similarity">
    <text evidence="1 4">Belongs to the glycosyl hydrolase 26 family.</text>
</comment>
<dbReference type="EC" id="3.2.1.78" evidence="7"/>
<evidence type="ECO:0000256" key="5">
    <source>
        <dbReference type="SAM" id="SignalP"/>
    </source>
</evidence>
<dbReference type="GO" id="GO:0016985">
    <property type="term" value="F:mannan endo-1,4-beta-mannosidase activity"/>
    <property type="evidence" value="ECO:0007669"/>
    <property type="project" value="UniProtKB-EC"/>
</dbReference>
<dbReference type="PROSITE" id="PS51764">
    <property type="entry name" value="GH26"/>
    <property type="match status" value="1"/>
</dbReference>
<gene>
    <name evidence="7" type="ORF">BJ969_002894</name>
</gene>
<dbReference type="Gene3D" id="3.20.20.80">
    <property type="entry name" value="Glycosidases"/>
    <property type="match status" value="1"/>
</dbReference>
<feature type="chain" id="PRO_5032508099" evidence="5">
    <location>
        <begin position="26"/>
        <end position="325"/>
    </location>
</feature>
<dbReference type="GO" id="GO:0006080">
    <property type="term" value="P:substituted mannan metabolic process"/>
    <property type="evidence" value="ECO:0007669"/>
    <property type="project" value="InterPro"/>
</dbReference>
<keyword evidence="2 4" id="KW-0378">Hydrolase</keyword>
<dbReference type="EMBL" id="JACHIV010000001">
    <property type="protein sequence ID" value="MBB5069806.1"/>
    <property type="molecule type" value="Genomic_DNA"/>
</dbReference>
<evidence type="ECO:0000256" key="2">
    <source>
        <dbReference type="ARBA" id="ARBA00022801"/>
    </source>
</evidence>
<dbReference type="InterPro" id="IPR022790">
    <property type="entry name" value="GH26_dom"/>
</dbReference>
<comment type="caution">
    <text evidence="7">The sequence shown here is derived from an EMBL/GenBank/DDBJ whole genome shotgun (WGS) entry which is preliminary data.</text>
</comment>
<reference evidence="7 8" key="1">
    <citation type="submission" date="2020-08" db="EMBL/GenBank/DDBJ databases">
        <title>Sequencing the genomes of 1000 actinobacteria strains.</title>
        <authorList>
            <person name="Klenk H.-P."/>
        </authorList>
    </citation>
    <scope>NUCLEOTIDE SEQUENCE [LARGE SCALE GENOMIC DNA]</scope>
    <source>
        <strain evidence="7 8">DSM 45582</strain>
    </source>
</reference>